<protein>
    <submittedName>
        <fullName evidence="1">Uncharacterized protein</fullName>
    </submittedName>
</protein>
<dbReference type="EMBL" id="JNAR01000016">
    <property type="protein sequence ID" value="KGG07309.1"/>
    <property type="molecule type" value="Genomic_DNA"/>
</dbReference>
<evidence type="ECO:0000313" key="1">
    <source>
        <dbReference type="EMBL" id="KGG07309.1"/>
    </source>
</evidence>
<sequence length="293" mass="33303">MNIFRLLYFILFLILGSKVCLASSDHKKNIYDLIHKTNYSLNRTLLVQSDENIKEITISGRGKSEEQAAMNAAKNALLMASPRYIKKRRVSLYKETVINDNLIKEESQDSYRESSYGFNQGSILAFKIIKSSMRDNLYSVVAKAKVSYGLNEQEFHPLFKPSKVSTKELGIQKIFKIGVGFTEEDAINDAIEQALIFIAGEKINVETNLDVLAQLTSLVDKELEENDLYTKETLGDLTSGYSEGYIESFKKLNSYEEDGLFKVEADILVRNKTFSSYIDEKLMPSRIKIIHGK</sequence>
<comment type="caution">
    <text evidence="1">The sequence shown here is derived from an EMBL/GenBank/DDBJ whole genome shotgun (WGS) entry which is preliminary data.</text>
</comment>
<organism evidence="1 2">
    <name type="scientific">Prochlorococcus marinus str. MIT 9401</name>
    <dbReference type="NCBI Taxonomy" id="167551"/>
    <lineage>
        <taxon>Bacteria</taxon>
        <taxon>Bacillati</taxon>
        <taxon>Cyanobacteriota</taxon>
        <taxon>Cyanophyceae</taxon>
        <taxon>Synechococcales</taxon>
        <taxon>Prochlorococcaceae</taxon>
        <taxon>Prochlorococcus</taxon>
    </lineage>
</organism>
<reference evidence="2" key="1">
    <citation type="journal article" date="2014" name="Sci. Data">
        <title>Genomes of diverse isolates of the marine cyanobacterium Prochlorococcus.</title>
        <authorList>
            <person name="Biller S."/>
            <person name="Berube P."/>
            <person name="Thompson J."/>
            <person name="Kelly L."/>
            <person name="Roggensack S."/>
            <person name="Awad L."/>
            <person name="Roache-Johnson K."/>
            <person name="Ding H."/>
            <person name="Giovannoni S.J."/>
            <person name="Moore L.R."/>
            <person name="Chisholm S.W."/>
        </authorList>
    </citation>
    <scope>NUCLEOTIDE SEQUENCE [LARGE SCALE GENOMIC DNA]</scope>
</reference>
<dbReference type="Proteomes" id="UP000030481">
    <property type="component" value="Unassembled WGS sequence"/>
</dbReference>
<name>A0A0A2B3V4_PROMR</name>
<accession>A0A0A2B3V4</accession>
<evidence type="ECO:0000313" key="2">
    <source>
        <dbReference type="Proteomes" id="UP000030481"/>
    </source>
</evidence>
<dbReference type="RefSeq" id="WP_032517651.1">
    <property type="nucleotide sequence ID" value="NZ_JNAR01000016.1"/>
</dbReference>
<dbReference type="AlphaFoldDB" id="A0A0A2B3V4"/>
<gene>
    <name evidence="1" type="ORF">EV01_1646</name>
</gene>
<proteinExistence type="predicted"/>